<protein>
    <recommendedName>
        <fullName evidence="6">WAT1-related protein</fullName>
    </recommendedName>
</protein>
<feature type="domain" description="EamA" evidence="8">
    <location>
        <begin position="198"/>
        <end position="335"/>
    </location>
</feature>
<feature type="transmembrane region" description="Helical" evidence="6">
    <location>
        <begin position="195"/>
        <end position="215"/>
    </location>
</feature>
<feature type="transmembrane region" description="Helical" evidence="6">
    <location>
        <begin position="292"/>
        <end position="312"/>
    </location>
</feature>
<dbReference type="Gramene" id="KFK44291">
    <property type="protein sequence ID" value="KFK44291"/>
    <property type="gene ID" value="AALP_AA1G239100"/>
</dbReference>
<feature type="transmembrane region" description="Helical" evidence="6">
    <location>
        <begin position="16"/>
        <end position="38"/>
    </location>
</feature>
<gene>
    <name evidence="9" type="ordered locus">AALP_Aa1g239100</name>
</gene>
<dbReference type="Proteomes" id="UP000029120">
    <property type="component" value="Chromosome 1"/>
</dbReference>
<dbReference type="SUPFAM" id="SSF103481">
    <property type="entry name" value="Multidrug resistance efflux transporter EmrE"/>
    <property type="match status" value="2"/>
</dbReference>
<dbReference type="PANTHER" id="PTHR31218">
    <property type="entry name" value="WAT1-RELATED PROTEIN"/>
    <property type="match status" value="1"/>
</dbReference>
<feature type="transmembrane region" description="Helical" evidence="6">
    <location>
        <begin position="261"/>
        <end position="280"/>
    </location>
</feature>
<feature type="transmembrane region" description="Helical" evidence="6">
    <location>
        <begin position="318"/>
        <end position="336"/>
    </location>
</feature>
<evidence type="ECO:0000256" key="1">
    <source>
        <dbReference type="ARBA" id="ARBA00004141"/>
    </source>
</evidence>
<feature type="region of interest" description="Disordered" evidence="7">
    <location>
        <begin position="371"/>
        <end position="391"/>
    </location>
</feature>
<evidence type="ECO:0000256" key="4">
    <source>
        <dbReference type="ARBA" id="ARBA00022989"/>
    </source>
</evidence>
<accession>A0A087HQ89</accession>
<evidence type="ECO:0000256" key="2">
    <source>
        <dbReference type="ARBA" id="ARBA00007635"/>
    </source>
</evidence>
<dbReference type="OMA" id="LARCCGW"/>
<organism evidence="9 10">
    <name type="scientific">Arabis alpina</name>
    <name type="common">Alpine rock-cress</name>
    <dbReference type="NCBI Taxonomy" id="50452"/>
    <lineage>
        <taxon>Eukaryota</taxon>
        <taxon>Viridiplantae</taxon>
        <taxon>Streptophyta</taxon>
        <taxon>Embryophyta</taxon>
        <taxon>Tracheophyta</taxon>
        <taxon>Spermatophyta</taxon>
        <taxon>Magnoliopsida</taxon>
        <taxon>eudicotyledons</taxon>
        <taxon>Gunneridae</taxon>
        <taxon>Pentapetalae</taxon>
        <taxon>rosids</taxon>
        <taxon>malvids</taxon>
        <taxon>Brassicales</taxon>
        <taxon>Brassicaceae</taxon>
        <taxon>Arabideae</taxon>
        <taxon>Arabis</taxon>
    </lineage>
</organism>
<dbReference type="Pfam" id="PF00892">
    <property type="entry name" value="EamA"/>
    <property type="match status" value="2"/>
</dbReference>
<feature type="transmembrane region" description="Helical" evidence="6">
    <location>
        <begin position="227"/>
        <end position="249"/>
    </location>
</feature>
<dbReference type="InterPro" id="IPR037185">
    <property type="entry name" value="EmrE-like"/>
</dbReference>
<dbReference type="GO" id="GO:0016020">
    <property type="term" value="C:membrane"/>
    <property type="evidence" value="ECO:0007669"/>
    <property type="project" value="UniProtKB-SubCell"/>
</dbReference>
<keyword evidence="3 6" id="KW-0812">Transmembrane</keyword>
<dbReference type="InterPro" id="IPR030184">
    <property type="entry name" value="WAT1-related"/>
</dbReference>
<feature type="transmembrane region" description="Helical" evidence="6">
    <location>
        <begin position="44"/>
        <end position="66"/>
    </location>
</feature>
<dbReference type="EMBL" id="CM002869">
    <property type="protein sequence ID" value="KFK44291.1"/>
    <property type="molecule type" value="Genomic_DNA"/>
</dbReference>
<sequence length="391" mass="42422">MESQKMLGGLMNRVKPYLAMISMQFGYAGMYIITMVSLKHGMNHYILAVYRHAIATLVIAPFALYYERKTRPKMTFRIFLQIALLGFIEPVLDQNLYYVGMTYTSATFASATANVLPAITFVLAIIFRLESVNFKKVRSIAKVVGTVITVSGALLMTLYKGPIVDFIKFGGSGGGSDGAGGSHGGAAATELDKHWIPGTLMLLGRTFGWAGFFILQSFTLKKYPAELSLTTLICLMGTLEGTAVSLVTVRDMSAWKIGFDSNLFAAAYSGVICSGVAYYVQGVVMRERGPVFVATFNPLCVVITAALGVLVLSESIHLGSVIGTIFIIVGLYTVVWGKGKDKRMTDDDEISKGLPIKNPVKQIDTGKGLAGELEMKPKEGQETHKTTQVEI</sequence>
<evidence type="ECO:0000313" key="10">
    <source>
        <dbReference type="Proteomes" id="UP000029120"/>
    </source>
</evidence>
<feature type="transmembrane region" description="Helical" evidence="6">
    <location>
        <begin position="139"/>
        <end position="159"/>
    </location>
</feature>
<evidence type="ECO:0000256" key="3">
    <source>
        <dbReference type="ARBA" id="ARBA00022692"/>
    </source>
</evidence>
<evidence type="ECO:0000256" key="7">
    <source>
        <dbReference type="SAM" id="MobiDB-lite"/>
    </source>
</evidence>
<keyword evidence="4 6" id="KW-1133">Transmembrane helix</keyword>
<comment type="subcellular location">
    <subcellularLocation>
        <location evidence="1 6">Membrane</location>
        <topology evidence="1 6">Multi-pass membrane protein</topology>
    </subcellularLocation>
</comment>
<evidence type="ECO:0000313" key="9">
    <source>
        <dbReference type="EMBL" id="KFK44291.1"/>
    </source>
</evidence>
<name>A0A087HQ89_ARAAL</name>
<reference evidence="10" key="1">
    <citation type="journal article" date="2015" name="Nat. Plants">
        <title>Genome expansion of Arabis alpina linked with retrotransposition and reduced symmetric DNA methylation.</title>
        <authorList>
            <person name="Willing E.M."/>
            <person name="Rawat V."/>
            <person name="Mandakova T."/>
            <person name="Maumus F."/>
            <person name="James G.V."/>
            <person name="Nordstroem K.J."/>
            <person name="Becker C."/>
            <person name="Warthmann N."/>
            <person name="Chica C."/>
            <person name="Szarzynska B."/>
            <person name="Zytnicki M."/>
            <person name="Albani M.C."/>
            <person name="Kiefer C."/>
            <person name="Bergonzi S."/>
            <person name="Castaings L."/>
            <person name="Mateos J.L."/>
            <person name="Berns M.C."/>
            <person name="Bujdoso N."/>
            <person name="Piofczyk T."/>
            <person name="de Lorenzo L."/>
            <person name="Barrero-Sicilia C."/>
            <person name="Mateos I."/>
            <person name="Piednoel M."/>
            <person name="Hagmann J."/>
            <person name="Chen-Min-Tao R."/>
            <person name="Iglesias-Fernandez R."/>
            <person name="Schuster S.C."/>
            <person name="Alonso-Blanco C."/>
            <person name="Roudier F."/>
            <person name="Carbonero P."/>
            <person name="Paz-Ares J."/>
            <person name="Davis S.J."/>
            <person name="Pecinka A."/>
            <person name="Quesneville H."/>
            <person name="Colot V."/>
            <person name="Lysak M.A."/>
            <person name="Weigel D."/>
            <person name="Coupland G."/>
            <person name="Schneeberger K."/>
        </authorList>
    </citation>
    <scope>NUCLEOTIDE SEQUENCE [LARGE SCALE GENOMIC DNA]</scope>
    <source>
        <strain evidence="10">cv. Pajares</strain>
    </source>
</reference>
<feature type="transmembrane region" description="Helical" evidence="6">
    <location>
        <begin position="78"/>
        <end position="100"/>
    </location>
</feature>
<proteinExistence type="inferred from homology"/>
<dbReference type="GO" id="GO:0022857">
    <property type="term" value="F:transmembrane transporter activity"/>
    <property type="evidence" value="ECO:0007669"/>
    <property type="project" value="InterPro"/>
</dbReference>
<dbReference type="AlphaFoldDB" id="A0A087HQ89"/>
<evidence type="ECO:0000256" key="6">
    <source>
        <dbReference type="RuleBase" id="RU363077"/>
    </source>
</evidence>
<dbReference type="OrthoDB" id="1728340at2759"/>
<feature type="transmembrane region" description="Helical" evidence="6">
    <location>
        <begin position="106"/>
        <end position="127"/>
    </location>
</feature>
<dbReference type="InterPro" id="IPR000620">
    <property type="entry name" value="EamA_dom"/>
</dbReference>
<evidence type="ECO:0000256" key="5">
    <source>
        <dbReference type="ARBA" id="ARBA00023136"/>
    </source>
</evidence>
<feature type="domain" description="EamA" evidence="8">
    <location>
        <begin position="18"/>
        <end position="156"/>
    </location>
</feature>
<feature type="compositionally biased region" description="Basic and acidic residues" evidence="7">
    <location>
        <begin position="373"/>
        <end position="391"/>
    </location>
</feature>
<keyword evidence="10" id="KW-1185">Reference proteome</keyword>
<evidence type="ECO:0000259" key="8">
    <source>
        <dbReference type="Pfam" id="PF00892"/>
    </source>
</evidence>
<keyword evidence="5 6" id="KW-0472">Membrane</keyword>
<dbReference type="eggNOG" id="ENOG502QQ3S">
    <property type="taxonomic scope" value="Eukaryota"/>
</dbReference>
<comment type="similarity">
    <text evidence="2 6">Belongs to the drug/metabolite transporter (DMT) superfamily. Plant drug/metabolite exporter (P-DME) (TC 2.A.7.4) family.</text>
</comment>